<organism evidence="1 2">
    <name type="scientific">Alligator mississippiensis</name>
    <name type="common">American alligator</name>
    <dbReference type="NCBI Taxonomy" id="8496"/>
    <lineage>
        <taxon>Eukaryota</taxon>
        <taxon>Metazoa</taxon>
        <taxon>Chordata</taxon>
        <taxon>Craniata</taxon>
        <taxon>Vertebrata</taxon>
        <taxon>Euteleostomi</taxon>
        <taxon>Archelosauria</taxon>
        <taxon>Archosauria</taxon>
        <taxon>Crocodylia</taxon>
        <taxon>Alligatoridae</taxon>
        <taxon>Alligatorinae</taxon>
        <taxon>Alligator</taxon>
    </lineage>
</organism>
<comment type="caution">
    <text evidence="1">The sequence shown here is derived from an EMBL/GenBank/DDBJ whole genome shotgun (WGS) entry which is preliminary data.</text>
</comment>
<evidence type="ECO:0000313" key="2">
    <source>
        <dbReference type="Proteomes" id="UP000050525"/>
    </source>
</evidence>
<dbReference type="Proteomes" id="UP000050525">
    <property type="component" value="Unassembled WGS sequence"/>
</dbReference>
<dbReference type="EMBL" id="AKHW03004053">
    <property type="protein sequence ID" value="KYO31816.1"/>
    <property type="molecule type" value="Genomic_DNA"/>
</dbReference>
<protein>
    <submittedName>
        <fullName evidence="1">Uncharacterized protein</fullName>
    </submittedName>
</protein>
<sequence length="101" mass="11617">MPKARGTQSRVKNLSTETSNLLTAMSECWDFLTFEEEGSKQCNNRNYNQYAIQMCEPLQRSGPFCLQGSSGFPLFSQLFLNMRYSCHVPRQSYWTTAGKKN</sequence>
<keyword evidence="2" id="KW-1185">Reference proteome</keyword>
<dbReference type="AlphaFoldDB" id="A0A151N4R3"/>
<reference evidence="1 2" key="1">
    <citation type="journal article" date="2012" name="Genome Biol.">
        <title>Sequencing three crocodilian genomes to illuminate the evolution of archosaurs and amniotes.</title>
        <authorList>
            <person name="St John J.A."/>
            <person name="Braun E.L."/>
            <person name="Isberg S.R."/>
            <person name="Miles L.G."/>
            <person name="Chong A.Y."/>
            <person name="Gongora J."/>
            <person name="Dalzell P."/>
            <person name="Moran C."/>
            <person name="Bed'hom B."/>
            <person name="Abzhanov A."/>
            <person name="Burgess S.C."/>
            <person name="Cooksey A.M."/>
            <person name="Castoe T.A."/>
            <person name="Crawford N.G."/>
            <person name="Densmore L.D."/>
            <person name="Drew J.C."/>
            <person name="Edwards S.V."/>
            <person name="Faircloth B.C."/>
            <person name="Fujita M.K."/>
            <person name="Greenwold M.J."/>
            <person name="Hoffmann F.G."/>
            <person name="Howard J.M."/>
            <person name="Iguchi T."/>
            <person name="Janes D.E."/>
            <person name="Khan S.Y."/>
            <person name="Kohno S."/>
            <person name="de Koning A.J."/>
            <person name="Lance S.L."/>
            <person name="McCarthy F.M."/>
            <person name="McCormack J.E."/>
            <person name="Merchant M.E."/>
            <person name="Peterson D.G."/>
            <person name="Pollock D.D."/>
            <person name="Pourmand N."/>
            <person name="Raney B.J."/>
            <person name="Roessler K.A."/>
            <person name="Sanford J.R."/>
            <person name="Sawyer R.H."/>
            <person name="Schmidt C.J."/>
            <person name="Triplett E.W."/>
            <person name="Tuberville T.D."/>
            <person name="Venegas-Anaya M."/>
            <person name="Howard J.T."/>
            <person name="Jarvis E.D."/>
            <person name="Guillette L.J.Jr."/>
            <person name="Glenn T.C."/>
            <person name="Green R.E."/>
            <person name="Ray D.A."/>
        </authorList>
    </citation>
    <scope>NUCLEOTIDE SEQUENCE [LARGE SCALE GENOMIC DNA]</scope>
    <source>
        <strain evidence="1">KSC_2009_1</strain>
    </source>
</reference>
<accession>A0A151N4R3</accession>
<name>A0A151N4R3_ALLMI</name>
<proteinExistence type="predicted"/>
<gene>
    <name evidence="1" type="ORF">Y1Q_0022879</name>
</gene>
<evidence type="ECO:0000313" key="1">
    <source>
        <dbReference type="EMBL" id="KYO31816.1"/>
    </source>
</evidence>